<comment type="caution">
    <text evidence="4">The sequence shown here is derived from an EMBL/GenBank/DDBJ whole genome shotgun (WGS) entry which is preliminary data.</text>
</comment>
<dbReference type="PROSITE" id="PS00059">
    <property type="entry name" value="ADH_ZINC"/>
    <property type="match status" value="1"/>
</dbReference>
<reference evidence="4 5" key="1">
    <citation type="submission" date="2020-01" db="EMBL/GenBank/DDBJ databases">
        <title>Draft Genome Sequence of Vibrio sp. strain OCN044, Isolated from a Healthy Coral at Palmyra Atoll.</title>
        <authorList>
            <person name="Videau P."/>
            <person name="Loughran R."/>
            <person name="Esquivel A."/>
            <person name="Deadmond M."/>
            <person name="Paddock B.E."/>
            <person name="Saw J.H."/>
            <person name="Ushijima B."/>
        </authorList>
    </citation>
    <scope>NUCLEOTIDE SEQUENCE [LARGE SCALE GENOMIC DNA]</scope>
    <source>
        <strain evidence="4 5">OCN044</strain>
    </source>
</reference>
<organism evidence="4 5">
    <name type="scientific">Vibrio tetraodonis subsp. pristinus</name>
    <dbReference type="NCBI Taxonomy" id="2695891"/>
    <lineage>
        <taxon>Bacteria</taxon>
        <taxon>Pseudomonadati</taxon>
        <taxon>Pseudomonadota</taxon>
        <taxon>Gammaproteobacteria</taxon>
        <taxon>Vibrionales</taxon>
        <taxon>Vibrionaceae</taxon>
        <taxon>Vibrio</taxon>
    </lineage>
</organism>
<dbReference type="Proteomes" id="UP000478571">
    <property type="component" value="Unassembled WGS sequence"/>
</dbReference>
<name>A0A6L8LUZ6_9VIBR</name>
<protein>
    <submittedName>
        <fullName evidence="4">Alcohol dehydrogenase catalytic domain-containing protein</fullName>
    </submittedName>
</protein>
<dbReference type="PANTHER" id="PTHR43189:SF1">
    <property type="entry name" value="ZINC-TYPE ALCOHOL DEHYDROGENASE-LIKE PROTEIN C1198.01"/>
    <property type="match status" value="1"/>
</dbReference>
<dbReference type="InterPro" id="IPR011032">
    <property type="entry name" value="GroES-like_sf"/>
</dbReference>
<evidence type="ECO:0000259" key="3">
    <source>
        <dbReference type="Pfam" id="PF08240"/>
    </source>
</evidence>
<dbReference type="AlphaFoldDB" id="A0A6L8LUZ6"/>
<keyword evidence="2" id="KW-0812">Transmembrane</keyword>
<dbReference type="GO" id="GO:0016491">
    <property type="term" value="F:oxidoreductase activity"/>
    <property type="evidence" value="ECO:0007669"/>
    <property type="project" value="UniProtKB-KW"/>
</dbReference>
<dbReference type="Gene3D" id="3.90.180.10">
    <property type="entry name" value="Medium-chain alcohol dehydrogenases, catalytic domain"/>
    <property type="match status" value="1"/>
</dbReference>
<keyword evidence="2" id="KW-0472">Membrane</keyword>
<feature type="domain" description="Alcohol dehydrogenase-like N-terminal" evidence="3">
    <location>
        <begin position="11"/>
        <end position="99"/>
    </location>
</feature>
<evidence type="ECO:0000313" key="4">
    <source>
        <dbReference type="EMBL" id="MYM59303.1"/>
    </source>
</evidence>
<accession>A0A6L8LUZ6</accession>
<gene>
    <name evidence="4" type="ORF">GTG28_08705</name>
</gene>
<dbReference type="InterPro" id="IPR002328">
    <property type="entry name" value="ADH_Zn_CS"/>
</dbReference>
<dbReference type="EMBL" id="WWEU01000002">
    <property type="protein sequence ID" value="MYM59303.1"/>
    <property type="molecule type" value="Genomic_DNA"/>
</dbReference>
<dbReference type="GO" id="GO:0008270">
    <property type="term" value="F:zinc ion binding"/>
    <property type="evidence" value="ECO:0007669"/>
    <property type="project" value="InterPro"/>
</dbReference>
<sequence length="339" mass="37680">MEENKPKISGDQTLIKIHYAGICGTDKQFADGTREIEQSILGHEAVGSIVAIGKDVISTRRVGDLVVFLPHSKEHPSEILGHNIAGVFSKYIVLDSQKLDELTVVCDGSEDDEILALTEPLAASIFSLELLSTKSNIRRLGIIGIGTIGCLIALTAMLIYDEPEIYCFHNNKENIESHILYNYPNIHFIDIRDNSLIYDLNGSLDSLVICTPKNDSIDVIQLAVELASDHAIIDLLSGYNKYELDIQGTVINTEKIRQKNICGDKFVERTIIGSKEIYLTGHRGVSKAHMEKSIGLLSSHKYIYHNVINNKLTPEEAVEYLNSISDGYSSEFLKTIIKF</sequence>
<evidence type="ECO:0000256" key="2">
    <source>
        <dbReference type="SAM" id="Phobius"/>
    </source>
</evidence>
<keyword evidence="5" id="KW-1185">Reference proteome</keyword>
<dbReference type="PANTHER" id="PTHR43189">
    <property type="entry name" value="ZINC-TYPE ALCOHOL DEHYDROGENASE-LIKE PROTEIN C1198.01-RELATED"/>
    <property type="match status" value="1"/>
</dbReference>
<dbReference type="RefSeq" id="WP_160928910.1">
    <property type="nucleotide sequence ID" value="NZ_WWEU01000002.1"/>
</dbReference>
<proteinExistence type="predicted"/>
<evidence type="ECO:0000313" key="5">
    <source>
        <dbReference type="Proteomes" id="UP000478571"/>
    </source>
</evidence>
<dbReference type="InterPro" id="IPR013154">
    <property type="entry name" value="ADH-like_N"/>
</dbReference>
<dbReference type="Gene3D" id="3.40.50.720">
    <property type="entry name" value="NAD(P)-binding Rossmann-like Domain"/>
    <property type="match status" value="1"/>
</dbReference>
<keyword evidence="2" id="KW-1133">Transmembrane helix</keyword>
<evidence type="ECO:0000256" key="1">
    <source>
        <dbReference type="ARBA" id="ARBA00023002"/>
    </source>
</evidence>
<dbReference type="SUPFAM" id="SSF50129">
    <property type="entry name" value="GroES-like"/>
    <property type="match status" value="1"/>
</dbReference>
<dbReference type="Pfam" id="PF08240">
    <property type="entry name" value="ADH_N"/>
    <property type="match status" value="1"/>
</dbReference>
<keyword evidence="1" id="KW-0560">Oxidoreductase</keyword>
<feature type="transmembrane region" description="Helical" evidence="2">
    <location>
        <begin position="140"/>
        <end position="160"/>
    </location>
</feature>